<gene>
    <name evidence="5" type="primary">htrA_2</name>
    <name evidence="5" type="ORF">Pan161_08070</name>
</gene>
<reference evidence="5 6" key="1">
    <citation type="submission" date="2019-02" db="EMBL/GenBank/DDBJ databases">
        <title>Deep-cultivation of Planctomycetes and their phenomic and genomic characterization uncovers novel biology.</title>
        <authorList>
            <person name="Wiegand S."/>
            <person name="Jogler M."/>
            <person name="Boedeker C."/>
            <person name="Pinto D."/>
            <person name="Vollmers J."/>
            <person name="Rivas-Marin E."/>
            <person name="Kohn T."/>
            <person name="Peeters S.H."/>
            <person name="Heuer A."/>
            <person name="Rast P."/>
            <person name="Oberbeckmann S."/>
            <person name="Bunk B."/>
            <person name="Jeske O."/>
            <person name="Meyerdierks A."/>
            <person name="Storesund J.E."/>
            <person name="Kallscheuer N."/>
            <person name="Luecker S."/>
            <person name="Lage O.M."/>
            <person name="Pohl T."/>
            <person name="Merkel B.J."/>
            <person name="Hornburger P."/>
            <person name="Mueller R.-W."/>
            <person name="Bruemmer F."/>
            <person name="Labrenz M."/>
            <person name="Spormann A.M."/>
            <person name="Op den Camp H."/>
            <person name="Overmann J."/>
            <person name="Amann R."/>
            <person name="Jetten M.S.M."/>
            <person name="Mascher T."/>
            <person name="Medema M.H."/>
            <person name="Devos D.P."/>
            <person name="Kaster A.-K."/>
            <person name="Ovreas L."/>
            <person name="Rohde M."/>
            <person name="Galperin M.Y."/>
            <person name="Jogler C."/>
        </authorList>
    </citation>
    <scope>NUCLEOTIDE SEQUENCE [LARGE SCALE GENOMIC DNA]</scope>
    <source>
        <strain evidence="5 6">Pan161</strain>
    </source>
</reference>
<organism evidence="5 6">
    <name type="scientific">Gimesia algae</name>
    <dbReference type="NCBI Taxonomy" id="2527971"/>
    <lineage>
        <taxon>Bacteria</taxon>
        <taxon>Pseudomonadati</taxon>
        <taxon>Planctomycetota</taxon>
        <taxon>Planctomycetia</taxon>
        <taxon>Planctomycetales</taxon>
        <taxon>Planctomycetaceae</taxon>
        <taxon>Gimesia</taxon>
    </lineage>
</organism>
<proteinExistence type="inferred from homology"/>
<dbReference type="PANTHER" id="PTHR43343:SF3">
    <property type="entry name" value="PROTEASE DO-LIKE 8, CHLOROPLASTIC"/>
    <property type="match status" value="1"/>
</dbReference>
<evidence type="ECO:0000313" key="6">
    <source>
        <dbReference type="Proteomes" id="UP000316855"/>
    </source>
</evidence>
<evidence type="ECO:0000256" key="3">
    <source>
        <dbReference type="ARBA" id="ARBA00022801"/>
    </source>
</evidence>
<dbReference type="PRINTS" id="PR00834">
    <property type="entry name" value="PROTEASES2C"/>
</dbReference>
<dbReference type="InterPro" id="IPR009003">
    <property type="entry name" value="Peptidase_S1_PA"/>
</dbReference>
<dbReference type="EMBL" id="CP036343">
    <property type="protein sequence ID" value="QDT89180.1"/>
    <property type="molecule type" value="Genomic_DNA"/>
</dbReference>
<keyword evidence="6" id="KW-1185">Reference proteome</keyword>
<dbReference type="Pfam" id="PF13180">
    <property type="entry name" value="PDZ_2"/>
    <property type="match status" value="1"/>
</dbReference>
<dbReference type="InterPro" id="IPR051201">
    <property type="entry name" value="Chloro_Bact_Ser_Proteases"/>
</dbReference>
<dbReference type="InterPro" id="IPR036034">
    <property type="entry name" value="PDZ_sf"/>
</dbReference>
<dbReference type="SUPFAM" id="SSF50156">
    <property type="entry name" value="PDZ domain-like"/>
    <property type="match status" value="2"/>
</dbReference>
<dbReference type="AlphaFoldDB" id="A0A517V849"/>
<feature type="domain" description="PDZ" evidence="4">
    <location>
        <begin position="392"/>
        <end position="476"/>
    </location>
</feature>
<name>A0A517V849_9PLAN</name>
<dbReference type="InterPro" id="IPR001940">
    <property type="entry name" value="Peptidase_S1C"/>
</dbReference>
<dbReference type="Gene3D" id="2.30.42.10">
    <property type="match status" value="2"/>
</dbReference>
<dbReference type="PANTHER" id="PTHR43343">
    <property type="entry name" value="PEPTIDASE S12"/>
    <property type="match status" value="1"/>
</dbReference>
<comment type="similarity">
    <text evidence="1">Belongs to the peptidase S1C family.</text>
</comment>
<dbReference type="GO" id="GO:0006508">
    <property type="term" value="P:proteolysis"/>
    <property type="evidence" value="ECO:0007669"/>
    <property type="project" value="UniProtKB-KW"/>
</dbReference>
<dbReference type="Gene3D" id="2.40.10.10">
    <property type="entry name" value="Trypsin-like serine proteases"/>
    <property type="match status" value="2"/>
</dbReference>
<dbReference type="Pfam" id="PF13365">
    <property type="entry name" value="Trypsin_2"/>
    <property type="match status" value="1"/>
</dbReference>
<keyword evidence="3" id="KW-0378">Hydrolase</keyword>
<evidence type="ECO:0000256" key="2">
    <source>
        <dbReference type="ARBA" id="ARBA00022670"/>
    </source>
</evidence>
<sequence length="491" mass="53764">MDRLRSVDGTRTREQSHRHLDELSHRMIKCFYKLTVCTVLIVTGSVAFCENSVASDVRKTPLVRAIERAKTSVVNIHSEKTARSEDSLFGSGKNRKVNGMGTGIVVDPRGYIVTNHHVIDGVDSLRVTMLDGSTYNARIISSNQSEDLAIIKINPNKKLTVMPPGTSSDLMLGETVIAVGNAFGYEHTVTSGIISSLSRDVEVNEKQSYKNLIQTDASINPGNSGGPLLNLDGEVVGINVAIRAGAQRIGFAIPIDDARKIIADLISTELLDHTYHGILANDIKQGDKQMLVLGQPAKDSPADKSGLQKDDIVMKAGSVNVVDRVDLERALMGHKPGDTIDLLIRREEKTQTVQITLADSGSVVRTTPVSAPIVRAQNNEISNDPTLEKTWEVLGIRISKVPETQKHLLNPRYEGGMMIEEVRPQSPAAMNGMRRGDILVGLHIWETVNLSNVSYVLSNSKLPSFNPLKFYILRKNETLYGHLPLNLTSTP</sequence>
<keyword evidence="2 5" id="KW-0645">Protease</keyword>
<dbReference type="InterPro" id="IPR001478">
    <property type="entry name" value="PDZ"/>
</dbReference>
<dbReference type="GO" id="GO:0004252">
    <property type="term" value="F:serine-type endopeptidase activity"/>
    <property type="evidence" value="ECO:0007669"/>
    <property type="project" value="InterPro"/>
</dbReference>
<feature type="domain" description="PDZ" evidence="4">
    <location>
        <begin position="269"/>
        <end position="348"/>
    </location>
</feature>
<dbReference type="KEGG" id="gax:Pan161_08070"/>
<evidence type="ECO:0000313" key="5">
    <source>
        <dbReference type="EMBL" id="QDT89180.1"/>
    </source>
</evidence>
<dbReference type="SUPFAM" id="SSF50494">
    <property type="entry name" value="Trypsin-like serine proteases"/>
    <property type="match status" value="1"/>
</dbReference>
<dbReference type="Proteomes" id="UP000316855">
    <property type="component" value="Chromosome"/>
</dbReference>
<accession>A0A517V849</accession>
<dbReference type="InterPro" id="IPR043504">
    <property type="entry name" value="Peptidase_S1_PA_chymotrypsin"/>
</dbReference>
<protein>
    <submittedName>
        <fullName evidence="5">Serine protease HtrA</fullName>
    </submittedName>
</protein>
<dbReference type="SMART" id="SM00228">
    <property type="entry name" value="PDZ"/>
    <property type="match status" value="2"/>
</dbReference>
<evidence type="ECO:0000256" key="1">
    <source>
        <dbReference type="ARBA" id="ARBA00010541"/>
    </source>
</evidence>
<evidence type="ECO:0000259" key="4">
    <source>
        <dbReference type="SMART" id="SM00228"/>
    </source>
</evidence>